<keyword evidence="3" id="KW-0677">Repeat</keyword>
<dbReference type="Gene3D" id="2.130.10.10">
    <property type="entry name" value="YVTN repeat-like/Quinoprotein amine dehydrogenase"/>
    <property type="match status" value="2"/>
</dbReference>
<dbReference type="PROSITE" id="PS50082">
    <property type="entry name" value="WD_REPEATS_2"/>
    <property type="match status" value="3"/>
</dbReference>
<dbReference type="Pfam" id="PF08154">
    <property type="entry name" value="NLE"/>
    <property type="match status" value="1"/>
</dbReference>
<feature type="repeat" description="WD" evidence="5">
    <location>
        <begin position="391"/>
        <end position="433"/>
    </location>
</feature>
<feature type="repeat" description="WD" evidence="5">
    <location>
        <begin position="141"/>
        <end position="184"/>
    </location>
</feature>
<comment type="subcellular location">
    <subcellularLocation>
        <location evidence="1">Nucleus</location>
    </subcellularLocation>
</comment>
<evidence type="ECO:0000256" key="1">
    <source>
        <dbReference type="ARBA" id="ARBA00004123"/>
    </source>
</evidence>
<evidence type="ECO:0000313" key="9">
    <source>
        <dbReference type="Proteomes" id="UP001141327"/>
    </source>
</evidence>
<comment type="caution">
    <text evidence="8">The sequence shown here is derived from an EMBL/GenBank/DDBJ whole genome shotgun (WGS) entry which is preliminary data.</text>
</comment>
<evidence type="ECO:0000256" key="6">
    <source>
        <dbReference type="SAM" id="MobiDB-lite"/>
    </source>
</evidence>
<dbReference type="PANTHER" id="PTHR19848">
    <property type="entry name" value="WD40 REPEAT PROTEIN"/>
    <property type="match status" value="1"/>
</dbReference>
<dbReference type="SMART" id="SM00320">
    <property type="entry name" value="WD40"/>
    <property type="match status" value="7"/>
</dbReference>
<dbReference type="InterPro" id="IPR012972">
    <property type="entry name" value="NLE"/>
</dbReference>
<evidence type="ECO:0000313" key="8">
    <source>
        <dbReference type="EMBL" id="KAJ4458853.1"/>
    </source>
</evidence>
<gene>
    <name evidence="8" type="ORF">PAPYR_5382</name>
</gene>
<feature type="region of interest" description="Disordered" evidence="6">
    <location>
        <begin position="227"/>
        <end position="269"/>
    </location>
</feature>
<name>A0ABQ8UKU6_9EUKA</name>
<evidence type="ECO:0000259" key="7">
    <source>
        <dbReference type="Pfam" id="PF08154"/>
    </source>
</evidence>
<evidence type="ECO:0000256" key="2">
    <source>
        <dbReference type="ARBA" id="ARBA00022574"/>
    </source>
</evidence>
<dbReference type="InterPro" id="IPR015943">
    <property type="entry name" value="WD40/YVTN_repeat-like_dom_sf"/>
</dbReference>
<evidence type="ECO:0000256" key="4">
    <source>
        <dbReference type="ARBA" id="ARBA00023242"/>
    </source>
</evidence>
<feature type="repeat" description="WD" evidence="5">
    <location>
        <begin position="189"/>
        <end position="223"/>
    </location>
</feature>
<dbReference type="EMBL" id="JAPMOS010000025">
    <property type="protein sequence ID" value="KAJ4458853.1"/>
    <property type="molecule type" value="Genomic_DNA"/>
</dbReference>
<dbReference type="Proteomes" id="UP001141327">
    <property type="component" value="Unassembled WGS sequence"/>
</dbReference>
<evidence type="ECO:0000256" key="5">
    <source>
        <dbReference type="PROSITE-ProRule" id="PRU00221"/>
    </source>
</evidence>
<protein>
    <submittedName>
        <fullName evidence="8">Ribosome biogenesis protein YTM1</fullName>
    </submittedName>
</protein>
<dbReference type="InterPro" id="IPR001680">
    <property type="entry name" value="WD40_rpt"/>
</dbReference>
<feature type="domain" description="NLE" evidence="7">
    <location>
        <begin position="11"/>
        <end position="64"/>
    </location>
</feature>
<dbReference type="InterPro" id="IPR036322">
    <property type="entry name" value="WD40_repeat_dom_sf"/>
</dbReference>
<dbReference type="PROSITE" id="PS50294">
    <property type="entry name" value="WD_REPEATS_REGION"/>
    <property type="match status" value="1"/>
</dbReference>
<dbReference type="Pfam" id="PF00400">
    <property type="entry name" value="WD40"/>
    <property type="match status" value="3"/>
</dbReference>
<reference evidence="8" key="1">
    <citation type="journal article" date="2022" name="bioRxiv">
        <title>Genomics of Preaxostyla Flagellates Illuminates Evolutionary Transitions and the Path Towards Mitochondrial Loss.</title>
        <authorList>
            <person name="Novak L.V.F."/>
            <person name="Treitli S.C."/>
            <person name="Pyrih J."/>
            <person name="Halakuc P."/>
            <person name="Pipaliya S.V."/>
            <person name="Vacek V."/>
            <person name="Brzon O."/>
            <person name="Soukal P."/>
            <person name="Eme L."/>
            <person name="Dacks J.B."/>
            <person name="Karnkowska A."/>
            <person name="Elias M."/>
            <person name="Hampl V."/>
        </authorList>
    </citation>
    <scope>NUCLEOTIDE SEQUENCE</scope>
    <source>
        <strain evidence="8">RCP-MX</strain>
    </source>
</reference>
<keyword evidence="2 5" id="KW-0853">WD repeat</keyword>
<accession>A0ABQ8UKU6</accession>
<sequence length="510" mass="54655">MQDLPSTEPTVNVKFVTKTSSVPPPEGTMAIPLSTTRDNLRDVLRSLTESDATFDFIIANEIIRPGVSLTKILQRKKISEEALVEIEYIESDLAPLEQICECPHRDAVTGVSFCPQFGFVTASFDGSLHLWSEQGALAFSTQAHPMPITDVVATTGGPTRTVVTASKDHTLALWQLSRGTKAFTKQATLMGHTDSVQCCALSPDQQRLASGGWDNAVMLWALQGPTVEAPSPASKAEAEEDTAESGVGRVRPRDAEVDEAGVKRRREGQGKMLHPLVQLRHHRGAVTGLHWEGASAGAGLRGEAPVVPGETLWSASWDHTLLRWDLQAQIHTAELTAPCSALCMAATTTSAPGSATAPAPGNAALLLTGHVDGAARLWDPRTQDGAVSRPFREHTGMVTGVAWSPRSPYHFSTVGTEGLVCLWDIRARKPMQQHRFPLVPPTLSPAVEGVPEVGETTITGMPTNSQKCVALVPNKVHCCCFEERSAPSKKAHAGLIGCGCDNGSLFLFSF</sequence>
<proteinExistence type="predicted"/>
<dbReference type="SUPFAM" id="SSF50978">
    <property type="entry name" value="WD40 repeat-like"/>
    <property type="match status" value="1"/>
</dbReference>
<keyword evidence="9" id="KW-1185">Reference proteome</keyword>
<keyword evidence="4" id="KW-0539">Nucleus</keyword>
<organism evidence="8 9">
    <name type="scientific">Paratrimastix pyriformis</name>
    <dbReference type="NCBI Taxonomy" id="342808"/>
    <lineage>
        <taxon>Eukaryota</taxon>
        <taxon>Metamonada</taxon>
        <taxon>Preaxostyla</taxon>
        <taxon>Paratrimastigidae</taxon>
        <taxon>Paratrimastix</taxon>
    </lineage>
</organism>
<dbReference type="PANTHER" id="PTHR19848:SF8">
    <property type="entry name" value="F-BOX AND WD REPEAT DOMAIN CONTAINING 7"/>
    <property type="match status" value="1"/>
</dbReference>
<evidence type="ECO:0000256" key="3">
    <source>
        <dbReference type="ARBA" id="ARBA00022737"/>
    </source>
</evidence>